<dbReference type="InterPro" id="IPR036509">
    <property type="entry name" value="Met_Sox_Rdtase_MsrA_sf"/>
</dbReference>
<evidence type="ECO:0000313" key="10">
    <source>
        <dbReference type="Proteomes" id="UP000265427"/>
    </source>
</evidence>
<evidence type="ECO:0000256" key="1">
    <source>
        <dbReference type="ARBA" id="ARBA00005591"/>
    </source>
</evidence>
<comment type="catalytic activity">
    <reaction evidence="7">
        <text>[thioredoxin]-disulfide + L-methionine + H2O = L-methionine (S)-S-oxide + [thioredoxin]-dithiol</text>
        <dbReference type="Rhea" id="RHEA:19993"/>
        <dbReference type="Rhea" id="RHEA-COMP:10698"/>
        <dbReference type="Rhea" id="RHEA-COMP:10700"/>
        <dbReference type="ChEBI" id="CHEBI:15377"/>
        <dbReference type="ChEBI" id="CHEBI:29950"/>
        <dbReference type="ChEBI" id="CHEBI:50058"/>
        <dbReference type="ChEBI" id="CHEBI:57844"/>
        <dbReference type="ChEBI" id="CHEBI:58772"/>
        <dbReference type="EC" id="1.8.4.11"/>
    </reaction>
</comment>
<feature type="domain" description="Peptide methionine sulphoxide reductase MsrA" evidence="8">
    <location>
        <begin position="222"/>
        <end position="376"/>
    </location>
</feature>
<protein>
    <recommendedName>
        <fullName evidence="2">peptide-methionine (S)-S-oxide reductase</fullName>
        <ecNumber evidence="2">1.8.4.11</ecNumber>
    </recommendedName>
    <alternativeName>
        <fullName evidence="5">Peptide-methionine (S)-S-oxide reductase</fullName>
    </alternativeName>
    <alternativeName>
        <fullName evidence="4">Protein-methionine-S-oxide reductase</fullName>
    </alternativeName>
</protein>
<dbReference type="AlphaFoldDB" id="A0A397AWK7"/>
<evidence type="ECO:0000256" key="5">
    <source>
        <dbReference type="ARBA" id="ARBA00030643"/>
    </source>
</evidence>
<dbReference type="VEuPathDB" id="FungiDB:H257_08385"/>
<organism evidence="9 10">
    <name type="scientific">Aphanomyces astaci</name>
    <name type="common">Crayfish plague agent</name>
    <dbReference type="NCBI Taxonomy" id="112090"/>
    <lineage>
        <taxon>Eukaryota</taxon>
        <taxon>Sar</taxon>
        <taxon>Stramenopiles</taxon>
        <taxon>Oomycota</taxon>
        <taxon>Saprolegniomycetes</taxon>
        <taxon>Saprolegniales</taxon>
        <taxon>Verrucalvaceae</taxon>
        <taxon>Aphanomyces</taxon>
    </lineage>
</organism>
<name>A0A397AWK7_APHAT</name>
<sequence length="392" mass="43480">MTSNANTDAPQSVATFAAGCFWSVELHFQRLPGVVDTKVGYINGHTVNPTYRQVCSGTTGHAEAVQVTFDSTVISYQDLVDKFFSIHDPTTLNRQKNDVGTQYRSGIYYHNDDQKDCAVASKKKRQKRPTPPHQRWWRSILHAVFGCNGDVVVVTEVLPAGQFYIAEEYHQRYLEKGGQCAAKGSTASVRCYGMSLACHPTACMMSSSSSTAAATPPMQDVATFAAGCFWGVELHFQRVPGVLDTRVGYTNGHTLNPTYKNICRGDTGHAEAVQVTFDRAIVPYKNLLEKFWSIHDPTTLNRQKNDVGTQYRSGIYYHNDEQKALAEASKATQQTHLHATALLPRIISSRDIVTEIEPAGVFYPAEDYHQQYLQKGGQCAKKGTTDSIRCYG</sequence>
<dbReference type="Proteomes" id="UP000265427">
    <property type="component" value="Unassembled WGS sequence"/>
</dbReference>
<evidence type="ECO:0000259" key="8">
    <source>
        <dbReference type="Pfam" id="PF01625"/>
    </source>
</evidence>
<evidence type="ECO:0000256" key="7">
    <source>
        <dbReference type="ARBA" id="ARBA00048782"/>
    </source>
</evidence>
<dbReference type="SUPFAM" id="SSF55068">
    <property type="entry name" value="Peptide methionine sulfoxide reductase"/>
    <property type="match status" value="2"/>
</dbReference>
<reference evidence="9 10" key="1">
    <citation type="submission" date="2018-08" db="EMBL/GenBank/DDBJ databases">
        <title>Aphanomyces genome sequencing and annotation.</title>
        <authorList>
            <person name="Minardi D."/>
            <person name="Oidtmann B."/>
            <person name="Van Der Giezen M."/>
            <person name="Studholme D.J."/>
        </authorList>
    </citation>
    <scope>NUCLEOTIDE SEQUENCE [LARGE SCALE GENOMIC DNA]</scope>
    <source>
        <strain evidence="9 10">Kv</strain>
    </source>
</reference>
<dbReference type="GO" id="GO:0005737">
    <property type="term" value="C:cytoplasm"/>
    <property type="evidence" value="ECO:0007669"/>
    <property type="project" value="TreeGrafter"/>
</dbReference>
<dbReference type="NCBIfam" id="TIGR00401">
    <property type="entry name" value="msrA"/>
    <property type="match status" value="2"/>
</dbReference>
<dbReference type="EMBL" id="QUSZ01004898">
    <property type="protein sequence ID" value="RHY12180.1"/>
    <property type="molecule type" value="Genomic_DNA"/>
</dbReference>
<comment type="caution">
    <text evidence="9">The sequence shown here is derived from an EMBL/GenBank/DDBJ whole genome shotgun (WGS) entry which is preliminary data.</text>
</comment>
<evidence type="ECO:0000256" key="3">
    <source>
        <dbReference type="ARBA" id="ARBA00023002"/>
    </source>
</evidence>
<feature type="domain" description="Peptide methionine sulphoxide reductase MsrA" evidence="8">
    <location>
        <begin position="14"/>
        <end position="177"/>
    </location>
</feature>
<dbReference type="Gene3D" id="3.30.1060.10">
    <property type="entry name" value="Peptide methionine sulphoxide reductase MsrA"/>
    <property type="match status" value="2"/>
</dbReference>
<dbReference type="Pfam" id="PF01625">
    <property type="entry name" value="PMSR"/>
    <property type="match status" value="2"/>
</dbReference>
<dbReference type="PANTHER" id="PTHR42799">
    <property type="entry name" value="MITOCHONDRIAL PEPTIDE METHIONINE SULFOXIDE REDUCTASE"/>
    <property type="match status" value="1"/>
</dbReference>
<dbReference type="PANTHER" id="PTHR42799:SF2">
    <property type="entry name" value="MITOCHONDRIAL PEPTIDE METHIONINE SULFOXIDE REDUCTASE"/>
    <property type="match status" value="1"/>
</dbReference>
<evidence type="ECO:0000256" key="6">
    <source>
        <dbReference type="ARBA" id="ARBA00047806"/>
    </source>
</evidence>
<dbReference type="HAMAP" id="MF_01401">
    <property type="entry name" value="MsrA"/>
    <property type="match status" value="2"/>
</dbReference>
<accession>A0A397AWK7</accession>
<comment type="catalytic activity">
    <reaction evidence="6">
        <text>L-methionyl-[protein] + [thioredoxin]-disulfide + H2O = L-methionyl-(S)-S-oxide-[protein] + [thioredoxin]-dithiol</text>
        <dbReference type="Rhea" id="RHEA:14217"/>
        <dbReference type="Rhea" id="RHEA-COMP:10698"/>
        <dbReference type="Rhea" id="RHEA-COMP:10700"/>
        <dbReference type="Rhea" id="RHEA-COMP:12313"/>
        <dbReference type="Rhea" id="RHEA-COMP:12315"/>
        <dbReference type="ChEBI" id="CHEBI:15377"/>
        <dbReference type="ChEBI" id="CHEBI:16044"/>
        <dbReference type="ChEBI" id="CHEBI:29950"/>
        <dbReference type="ChEBI" id="CHEBI:44120"/>
        <dbReference type="ChEBI" id="CHEBI:50058"/>
        <dbReference type="EC" id="1.8.4.11"/>
    </reaction>
</comment>
<dbReference type="FunFam" id="3.30.1060.10:FF:000002">
    <property type="entry name" value="Peptide methionine sulfoxide reductase"/>
    <property type="match status" value="2"/>
</dbReference>
<dbReference type="InterPro" id="IPR050162">
    <property type="entry name" value="MsrA_MetSO_reductase"/>
</dbReference>
<keyword evidence="3" id="KW-0560">Oxidoreductase</keyword>
<dbReference type="InterPro" id="IPR002569">
    <property type="entry name" value="Met_Sox_Rdtase_MsrA_dom"/>
</dbReference>
<proteinExistence type="inferred from homology"/>
<comment type="similarity">
    <text evidence="1">Belongs to the MsrA Met sulfoxide reductase family.</text>
</comment>
<evidence type="ECO:0000313" key="9">
    <source>
        <dbReference type="EMBL" id="RHY12180.1"/>
    </source>
</evidence>
<evidence type="ECO:0000256" key="4">
    <source>
        <dbReference type="ARBA" id="ARBA00030273"/>
    </source>
</evidence>
<dbReference type="GO" id="GO:0008113">
    <property type="term" value="F:peptide-methionine (S)-S-oxide reductase activity"/>
    <property type="evidence" value="ECO:0007669"/>
    <property type="project" value="UniProtKB-EC"/>
</dbReference>
<dbReference type="GO" id="GO:0034599">
    <property type="term" value="P:cellular response to oxidative stress"/>
    <property type="evidence" value="ECO:0007669"/>
    <property type="project" value="TreeGrafter"/>
</dbReference>
<gene>
    <name evidence="9" type="ORF">DYB36_002333</name>
</gene>
<evidence type="ECO:0000256" key="2">
    <source>
        <dbReference type="ARBA" id="ARBA00012502"/>
    </source>
</evidence>
<dbReference type="EC" id="1.8.4.11" evidence="2"/>